<name>A0A540WCY8_9ACTN</name>
<sequence length="75" mass="8765">MKVGPNRLLEMAERSIAVMPWRRRWVTGNQGPIELVNGVGAGLLMLHGRTLSVRIFPREVNPCHEYGRYRWSYER</sequence>
<evidence type="ECO:0000313" key="1">
    <source>
        <dbReference type="EMBL" id="TQF06264.1"/>
    </source>
</evidence>
<organism evidence="1 2">
    <name type="scientific">Kitasatospora acidiphila</name>
    <dbReference type="NCBI Taxonomy" id="2567942"/>
    <lineage>
        <taxon>Bacteria</taxon>
        <taxon>Bacillati</taxon>
        <taxon>Actinomycetota</taxon>
        <taxon>Actinomycetes</taxon>
        <taxon>Kitasatosporales</taxon>
        <taxon>Streptomycetaceae</taxon>
        <taxon>Kitasatospora</taxon>
    </lineage>
</organism>
<proteinExistence type="predicted"/>
<dbReference type="Proteomes" id="UP000319103">
    <property type="component" value="Unassembled WGS sequence"/>
</dbReference>
<protein>
    <submittedName>
        <fullName evidence="1">Uncharacterized protein</fullName>
    </submittedName>
</protein>
<evidence type="ECO:0000313" key="2">
    <source>
        <dbReference type="Proteomes" id="UP000319103"/>
    </source>
</evidence>
<dbReference type="AlphaFoldDB" id="A0A540WCY8"/>
<keyword evidence="2" id="KW-1185">Reference proteome</keyword>
<reference evidence="1 2" key="1">
    <citation type="submission" date="2019-06" db="EMBL/GenBank/DDBJ databases">
        <title>Description of Kitasatospora acidophila sp. nov. isolated from pine grove soil, and reclassification of Streptomyces novaecaesareae to Kitasatospora novaeceasareae comb. nov.</title>
        <authorList>
            <person name="Kim M.J."/>
        </authorList>
    </citation>
    <scope>NUCLEOTIDE SEQUENCE [LARGE SCALE GENOMIC DNA]</scope>
    <source>
        <strain evidence="1 2">MMS16-CNU292</strain>
    </source>
</reference>
<comment type="caution">
    <text evidence="1">The sequence shown here is derived from an EMBL/GenBank/DDBJ whole genome shotgun (WGS) entry which is preliminary data.</text>
</comment>
<dbReference type="EMBL" id="VIGB01000003">
    <property type="protein sequence ID" value="TQF06264.1"/>
    <property type="molecule type" value="Genomic_DNA"/>
</dbReference>
<gene>
    <name evidence="1" type="ORF">E6W39_33665</name>
</gene>
<dbReference type="RefSeq" id="WP_141636701.1">
    <property type="nucleotide sequence ID" value="NZ_VIGB01000003.1"/>
</dbReference>
<accession>A0A540WCY8</accession>